<feature type="transmembrane region" description="Helical" evidence="11">
    <location>
        <begin position="522"/>
        <end position="540"/>
    </location>
</feature>
<dbReference type="InterPro" id="IPR001717">
    <property type="entry name" value="Anion_exchange"/>
</dbReference>
<feature type="transmembrane region" description="Helical" evidence="11">
    <location>
        <begin position="653"/>
        <end position="677"/>
    </location>
</feature>
<feature type="transmembrane region" description="Helical" evidence="11">
    <location>
        <begin position="347"/>
        <end position="369"/>
    </location>
</feature>
<dbReference type="PROSITE" id="PS00220">
    <property type="entry name" value="ANION_EXCHANGER_2"/>
    <property type="match status" value="1"/>
</dbReference>
<evidence type="ECO:0000256" key="5">
    <source>
        <dbReference type="ARBA" id="ARBA00022681"/>
    </source>
</evidence>
<feature type="region of interest" description="Disordered" evidence="12">
    <location>
        <begin position="843"/>
        <end position="862"/>
    </location>
</feature>
<feature type="transmembrane region" description="Helical" evidence="11">
    <location>
        <begin position="432"/>
        <end position="457"/>
    </location>
</feature>
<keyword evidence="8 11" id="KW-0406">Ion transport</keyword>
<accession>A0A4W5RMH3</accession>
<evidence type="ECO:0000259" key="13">
    <source>
        <dbReference type="Pfam" id="PF00955"/>
    </source>
</evidence>
<dbReference type="Ensembl" id="ENSHHUT00000090053.1">
    <property type="protein sequence ID" value="ENSHHUP00000087325.1"/>
    <property type="gene ID" value="ENSHHUG00000050261.1"/>
</dbReference>
<dbReference type="GO" id="GO:0005452">
    <property type="term" value="F:solute:inorganic anion antiporter activity"/>
    <property type="evidence" value="ECO:0007669"/>
    <property type="project" value="InterPro"/>
</dbReference>
<organism evidence="15 16">
    <name type="scientific">Hucho hucho</name>
    <name type="common">huchen</name>
    <dbReference type="NCBI Taxonomy" id="62062"/>
    <lineage>
        <taxon>Eukaryota</taxon>
        <taxon>Metazoa</taxon>
        <taxon>Chordata</taxon>
        <taxon>Craniata</taxon>
        <taxon>Vertebrata</taxon>
        <taxon>Euteleostomi</taxon>
        <taxon>Actinopterygii</taxon>
        <taxon>Neopterygii</taxon>
        <taxon>Teleostei</taxon>
        <taxon>Protacanthopterygii</taxon>
        <taxon>Salmoniformes</taxon>
        <taxon>Salmonidae</taxon>
        <taxon>Salmoninae</taxon>
        <taxon>Hucho</taxon>
    </lineage>
</organism>
<dbReference type="GO" id="GO:0016323">
    <property type="term" value="C:basolateral plasma membrane"/>
    <property type="evidence" value="ECO:0007669"/>
    <property type="project" value="TreeGrafter"/>
</dbReference>
<sequence length="862" mass="96902">MNVVPSGIWKLLPRMNQTCGGLQFFSEVLVFVELNELVMDKNQELQWRETARWIKFEEDVEEETDRWGKPHVASLSFRSLLELRKTISHGAVLLDLNQHTLPGIAHQVVEQLIISDQIKVEDRANVLRALLLKHRYVFLAVCNPTVFTVFIYIIGTSTQTQFRRSLSPLLCTVAFLEQPSMAFVRLQEAVLLESVLEVPIPVRFLFLLMGPPIANIDYHQIGRSISTLMSDKHFHEAAYLADERQDLLNAINSFLDCSIVLPPSEVGGEELLRSVARFQREMLHKREEQQGKKLKVKEPQTLQAPFKPGDDPLRRSGHLFGGLISDAARRYPKYASDFRDALNPQCMAAIIFIYFAALSPAVTFGGLLGEKTGGLIGVSELIIATAMQGVIFSLLGAQPLLVVGFSGPLLVFEEAFYSFCNANHIEYLTGRVWIGFWLVLIVVIIVAFEGSFLVRFVSRFTQEIFSFLISLIFIYETFSKLGKIFQEHPLQRCYLVNDTWTSSSCNNTVVGVPGKVVGEPNTALLTLVLMSGTFFIAFYLRRFKNSAFFPGKLRRMIGDFGVPIAILIMVLVDYSIKDTYTQKLSVPTGFSVTSPEKRRWLIPPLGSDGQFPVWMMATSILPALLVFILIFMETQITTLIVSKKERMLLKGSGFHLDLLIIVAIGGVSALFGLPWLAAATVRSVTHANALTVMSKAVAPGDKPRIHEVKEQRVTGLLVALFVGLSIVIGDLLRQIPIAVLFGIFLYMGVMSLNGIQLTERMLLLLMPPKYHPDHTYVRKVRTLRMHLFTGIQLVCLAALWTVMSTVASLAFPFVLILTVPIKWFLLPRIFTTREMQCLDADDAEPKFDEREGQDEYTEMVPT</sequence>
<dbReference type="Pfam" id="PF07565">
    <property type="entry name" value="Band_3_cyto"/>
    <property type="match status" value="2"/>
</dbReference>
<evidence type="ECO:0000256" key="3">
    <source>
        <dbReference type="ARBA" id="ARBA00022448"/>
    </source>
</evidence>
<feature type="transmembrane region" description="Helical" evidence="11">
    <location>
        <begin position="735"/>
        <end position="755"/>
    </location>
</feature>
<evidence type="ECO:0000256" key="1">
    <source>
        <dbReference type="ARBA" id="ARBA00004651"/>
    </source>
</evidence>
<keyword evidence="6 11" id="KW-0812">Transmembrane</keyword>
<proteinExistence type="inferred from homology"/>
<dbReference type="PANTHER" id="PTHR11453:SF14">
    <property type="entry name" value="ANION EXCHANGE PROTEIN 2"/>
    <property type="match status" value="1"/>
</dbReference>
<dbReference type="PRINTS" id="PR00165">
    <property type="entry name" value="ANIONEXCHNGR"/>
</dbReference>
<dbReference type="Gene3D" id="1.10.287.570">
    <property type="entry name" value="Helical hairpin bin"/>
    <property type="match status" value="1"/>
</dbReference>
<feature type="domain" description="Bicarbonate transporter-like transmembrane" evidence="13">
    <location>
        <begin position="319"/>
        <end position="841"/>
    </location>
</feature>
<dbReference type="FunFam" id="1.10.287.570:FF:000001">
    <property type="entry name" value="Anion exchange protein"/>
    <property type="match status" value="1"/>
</dbReference>
<feature type="transmembrane region" description="Helical" evidence="11">
    <location>
        <begin position="809"/>
        <end position="826"/>
    </location>
</feature>
<evidence type="ECO:0000313" key="15">
    <source>
        <dbReference type="Ensembl" id="ENSHHUP00000087325.1"/>
    </source>
</evidence>
<keyword evidence="9 11" id="KW-0472">Membrane</keyword>
<keyword evidence="7 11" id="KW-1133">Transmembrane helix</keyword>
<evidence type="ECO:0000259" key="14">
    <source>
        <dbReference type="Pfam" id="PF07565"/>
    </source>
</evidence>
<evidence type="ECO:0000256" key="6">
    <source>
        <dbReference type="ARBA" id="ARBA00022692"/>
    </source>
</evidence>
<dbReference type="InterPro" id="IPR011531">
    <property type="entry name" value="HCO3_transpt-like_TM_dom"/>
</dbReference>
<reference evidence="15" key="3">
    <citation type="submission" date="2025-09" db="UniProtKB">
        <authorList>
            <consortium name="Ensembl"/>
        </authorList>
    </citation>
    <scope>IDENTIFICATION</scope>
</reference>
<feature type="domain" description="Band 3 cytoplasmic" evidence="14">
    <location>
        <begin position="30"/>
        <end position="136"/>
    </location>
</feature>
<evidence type="ECO:0000256" key="11">
    <source>
        <dbReference type="RuleBase" id="RU362035"/>
    </source>
</evidence>
<dbReference type="GO" id="GO:0016324">
    <property type="term" value="C:apical plasma membrane"/>
    <property type="evidence" value="ECO:0007669"/>
    <property type="project" value="TreeGrafter"/>
</dbReference>
<reference evidence="16" key="1">
    <citation type="submission" date="2018-06" db="EMBL/GenBank/DDBJ databases">
        <title>Genome assembly of Danube salmon.</title>
        <authorList>
            <person name="Macqueen D.J."/>
            <person name="Gundappa M.K."/>
        </authorList>
    </citation>
    <scope>NUCLEOTIDE SEQUENCE [LARGE SCALE GENOMIC DNA]</scope>
</reference>
<dbReference type="GO" id="GO:0008509">
    <property type="term" value="F:monoatomic anion transmembrane transporter activity"/>
    <property type="evidence" value="ECO:0007669"/>
    <property type="project" value="InterPro"/>
</dbReference>
<dbReference type="InterPro" id="IPR016152">
    <property type="entry name" value="PTrfase/Anion_transptr"/>
</dbReference>
<feature type="transmembrane region" description="Helical" evidence="11">
    <location>
        <begin position="136"/>
        <end position="155"/>
    </location>
</feature>
<dbReference type="InterPro" id="IPR003020">
    <property type="entry name" value="HCO3_transpt_euk"/>
</dbReference>
<feature type="transmembrane region" description="Helical" evidence="11">
    <location>
        <begin position="560"/>
        <end position="576"/>
    </location>
</feature>
<evidence type="ECO:0000256" key="12">
    <source>
        <dbReference type="SAM" id="MobiDB-lite"/>
    </source>
</evidence>
<protein>
    <recommendedName>
        <fullName evidence="11">Anion exchange protein</fullName>
    </recommendedName>
</protein>
<comment type="catalytic activity">
    <reaction evidence="10">
        <text>hydrogencarbonate(in) + chloride(out) = hydrogencarbonate(out) + chloride(in)</text>
        <dbReference type="Rhea" id="RHEA:72363"/>
        <dbReference type="ChEBI" id="CHEBI:17544"/>
        <dbReference type="ChEBI" id="CHEBI:17996"/>
    </reaction>
</comment>
<dbReference type="InterPro" id="IPR013769">
    <property type="entry name" value="Band3_cytoplasmic_dom"/>
</dbReference>
<dbReference type="SUPFAM" id="SSF55804">
    <property type="entry name" value="Phoshotransferase/anion transport protein"/>
    <property type="match status" value="1"/>
</dbReference>
<keyword evidence="16" id="KW-1185">Reference proteome</keyword>
<evidence type="ECO:0000256" key="9">
    <source>
        <dbReference type="ARBA" id="ARBA00023136"/>
    </source>
</evidence>
<evidence type="ECO:0000256" key="10">
    <source>
        <dbReference type="ARBA" id="ARBA00049347"/>
    </source>
</evidence>
<evidence type="ECO:0000313" key="16">
    <source>
        <dbReference type="Proteomes" id="UP000314982"/>
    </source>
</evidence>
<feature type="compositionally biased region" description="Acidic residues" evidence="12">
    <location>
        <begin position="851"/>
        <end position="862"/>
    </location>
</feature>
<keyword evidence="5" id="KW-0039">Anion exchange</keyword>
<dbReference type="NCBIfam" id="TIGR00834">
    <property type="entry name" value="ae"/>
    <property type="match status" value="1"/>
</dbReference>
<feature type="transmembrane region" description="Helical" evidence="11">
    <location>
        <begin position="611"/>
        <end position="632"/>
    </location>
</feature>
<keyword evidence="3 11" id="KW-0813">Transport</keyword>
<comment type="subcellular location">
    <subcellularLocation>
        <location evidence="1">Cell membrane</location>
        <topology evidence="1">Multi-pass membrane protein</topology>
    </subcellularLocation>
    <subcellularLocation>
        <location evidence="11">Membrane</location>
        <topology evidence="11">Multi-pass membrane protein</topology>
    </subcellularLocation>
</comment>
<comment type="similarity">
    <text evidence="2 11">Belongs to the anion exchanger (TC 2.A.31) family.</text>
</comment>
<dbReference type="Gene3D" id="3.40.930.10">
    <property type="entry name" value="Mannitol-specific EII, Chain A"/>
    <property type="match status" value="2"/>
</dbReference>
<dbReference type="GeneTree" id="ENSGT00940000158259"/>
<evidence type="ECO:0000256" key="7">
    <source>
        <dbReference type="ARBA" id="ARBA00022989"/>
    </source>
</evidence>
<reference evidence="15" key="2">
    <citation type="submission" date="2025-08" db="UniProtKB">
        <authorList>
            <consortium name="Ensembl"/>
        </authorList>
    </citation>
    <scope>IDENTIFICATION</scope>
</reference>
<dbReference type="FunFam" id="3.40.930.10:FF:000020">
    <property type="entry name" value="Anion exchange protein"/>
    <property type="match status" value="1"/>
</dbReference>
<dbReference type="GO" id="GO:0015701">
    <property type="term" value="P:bicarbonate transport"/>
    <property type="evidence" value="ECO:0007669"/>
    <property type="project" value="TreeGrafter"/>
</dbReference>
<feature type="transmembrane region" description="Helical" evidence="11">
    <location>
        <begin position="464"/>
        <end position="482"/>
    </location>
</feature>
<dbReference type="GO" id="GO:0051453">
    <property type="term" value="P:regulation of intracellular pH"/>
    <property type="evidence" value="ECO:0007669"/>
    <property type="project" value="TreeGrafter"/>
</dbReference>
<feature type="domain" description="Band 3 cytoplasmic" evidence="14">
    <location>
        <begin position="169"/>
        <end position="266"/>
    </location>
</feature>
<evidence type="ECO:0000256" key="4">
    <source>
        <dbReference type="ARBA" id="ARBA00022475"/>
    </source>
</evidence>
<dbReference type="InterPro" id="IPR018241">
    <property type="entry name" value="Anion_exchange_CS"/>
</dbReference>
<keyword evidence="4" id="KW-1003">Cell membrane</keyword>
<dbReference type="AlphaFoldDB" id="A0A4W5RMH3"/>
<dbReference type="PANTHER" id="PTHR11453">
    <property type="entry name" value="ANION EXCHANGE PROTEIN"/>
    <property type="match status" value="1"/>
</dbReference>
<feature type="transmembrane region" description="Helical" evidence="11">
    <location>
        <begin position="712"/>
        <end position="729"/>
    </location>
</feature>
<dbReference type="Pfam" id="PF00955">
    <property type="entry name" value="HCO3_cotransp"/>
    <property type="match status" value="1"/>
</dbReference>
<evidence type="ECO:0000256" key="8">
    <source>
        <dbReference type="ARBA" id="ARBA00023065"/>
    </source>
</evidence>
<name>A0A4W5RMH3_9TELE</name>
<dbReference type="PRINTS" id="PR01231">
    <property type="entry name" value="HCO3TRNSPORT"/>
</dbReference>
<dbReference type="Proteomes" id="UP000314982">
    <property type="component" value="Unassembled WGS sequence"/>
</dbReference>
<feature type="transmembrane region" description="Helical" evidence="11">
    <location>
        <begin position="381"/>
        <end position="412"/>
    </location>
</feature>
<evidence type="ECO:0000256" key="2">
    <source>
        <dbReference type="ARBA" id="ARBA00010993"/>
    </source>
</evidence>